<keyword evidence="4" id="KW-1185">Reference proteome</keyword>
<organism evidence="3 4">
    <name type="scientific">Fusarium duplospermum</name>
    <dbReference type="NCBI Taxonomy" id="1325734"/>
    <lineage>
        <taxon>Eukaryota</taxon>
        <taxon>Fungi</taxon>
        <taxon>Dikarya</taxon>
        <taxon>Ascomycota</taxon>
        <taxon>Pezizomycotina</taxon>
        <taxon>Sordariomycetes</taxon>
        <taxon>Hypocreomycetidae</taxon>
        <taxon>Hypocreales</taxon>
        <taxon>Nectriaceae</taxon>
        <taxon>Fusarium</taxon>
        <taxon>Fusarium solani species complex</taxon>
    </lineage>
</organism>
<dbReference type="InterPro" id="IPR001878">
    <property type="entry name" value="Znf_CCHC"/>
</dbReference>
<dbReference type="Proteomes" id="UP000288168">
    <property type="component" value="Unassembled WGS sequence"/>
</dbReference>
<dbReference type="GO" id="GO:0003676">
    <property type="term" value="F:nucleic acid binding"/>
    <property type="evidence" value="ECO:0007669"/>
    <property type="project" value="InterPro"/>
</dbReference>
<dbReference type="GO" id="GO:0008270">
    <property type="term" value="F:zinc ion binding"/>
    <property type="evidence" value="ECO:0007669"/>
    <property type="project" value="UniProtKB-KW"/>
</dbReference>
<dbReference type="EMBL" id="NKCI01000093">
    <property type="protein sequence ID" value="RSL56316.1"/>
    <property type="molecule type" value="Genomic_DNA"/>
</dbReference>
<dbReference type="AlphaFoldDB" id="A0A428PTU8"/>
<evidence type="ECO:0000313" key="3">
    <source>
        <dbReference type="EMBL" id="RSL56316.1"/>
    </source>
</evidence>
<keyword evidence="1" id="KW-0862">Zinc</keyword>
<feature type="domain" description="CCHC-type" evidence="2">
    <location>
        <begin position="16"/>
        <end position="32"/>
    </location>
</feature>
<name>A0A428PTU8_9HYPO</name>
<keyword evidence="1" id="KW-0479">Metal-binding</keyword>
<dbReference type="Gene3D" id="4.10.60.10">
    <property type="entry name" value="Zinc finger, CCHC-type"/>
    <property type="match status" value="1"/>
</dbReference>
<dbReference type="SUPFAM" id="SSF57756">
    <property type="entry name" value="Retrovirus zinc finger-like domains"/>
    <property type="match status" value="1"/>
</dbReference>
<evidence type="ECO:0000259" key="2">
    <source>
        <dbReference type="PROSITE" id="PS50158"/>
    </source>
</evidence>
<dbReference type="SMART" id="SM00343">
    <property type="entry name" value="ZnF_C2HC"/>
    <property type="match status" value="3"/>
</dbReference>
<accession>A0A428PTU8</accession>
<keyword evidence="1" id="KW-0863">Zinc-finger</keyword>
<gene>
    <name evidence="3" type="ORF">CEP54_008919</name>
</gene>
<dbReference type="PROSITE" id="PS50158">
    <property type="entry name" value="ZF_CCHC"/>
    <property type="match status" value="1"/>
</dbReference>
<dbReference type="InterPro" id="IPR036875">
    <property type="entry name" value="Znf_CCHC_sf"/>
</dbReference>
<evidence type="ECO:0000313" key="4">
    <source>
        <dbReference type="Proteomes" id="UP000288168"/>
    </source>
</evidence>
<reference evidence="3 4" key="1">
    <citation type="submission" date="2017-06" db="EMBL/GenBank/DDBJ databases">
        <title>Comparative genomic analysis of Ambrosia Fusariam Clade fungi.</title>
        <authorList>
            <person name="Stajich J.E."/>
            <person name="Carrillo J."/>
            <person name="Kijimoto T."/>
            <person name="Eskalen A."/>
            <person name="O'Donnell K."/>
            <person name="Kasson M."/>
        </authorList>
    </citation>
    <scope>NUCLEOTIDE SEQUENCE [LARGE SCALE GENOMIC DNA]</scope>
    <source>
        <strain evidence="3 4">NRRL62584</strain>
    </source>
</reference>
<sequence>MAQSRSDALQPHFQMRCHKCQQFGHGGRDCPQKTQERRHQCRICFQVGHKAKEYPDRVCHRCHLKGHVVTECEIPWCGHCRTSRSIVTAMSQDEAFAMALVPLRVAGKERSSTRYPSLVRTDEGFSLVNWQR</sequence>
<proteinExistence type="predicted"/>
<comment type="caution">
    <text evidence="3">The sequence shown here is derived from an EMBL/GenBank/DDBJ whole genome shotgun (WGS) entry which is preliminary data.</text>
</comment>
<dbReference type="Pfam" id="PF00098">
    <property type="entry name" value="zf-CCHC"/>
    <property type="match status" value="1"/>
</dbReference>
<evidence type="ECO:0000256" key="1">
    <source>
        <dbReference type="PROSITE-ProRule" id="PRU00047"/>
    </source>
</evidence>
<dbReference type="OrthoDB" id="8026949at2759"/>
<protein>
    <recommendedName>
        <fullName evidence="2">CCHC-type domain-containing protein</fullName>
    </recommendedName>
</protein>